<dbReference type="Pfam" id="PF12833">
    <property type="entry name" value="HTH_18"/>
    <property type="match status" value="1"/>
</dbReference>
<organism evidence="7 8">
    <name type="scientific">Paenibacillus contaminans</name>
    <dbReference type="NCBI Taxonomy" id="450362"/>
    <lineage>
        <taxon>Bacteria</taxon>
        <taxon>Bacillati</taxon>
        <taxon>Bacillota</taxon>
        <taxon>Bacilli</taxon>
        <taxon>Bacillales</taxon>
        <taxon>Paenibacillaceae</taxon>
        <taxon>Paenibacillus</taxon>
    </lineage>
</organism>
<evidence type="ECO:0000259" key="5">
    <source>
        <dbReference type="PROSITE" id="PS01124"/>
    </source>
</evidence>
<dbReference type="Proteomes" id="UP000250369">
    <property type="component" value="Unassembled WGS sequence"/>
</dbReference>
<dbReference type="SMART" id="SM00342">
    <property type="entry name" value="HTH_ARAC"/>
    <property type="match status" value="1"/>
</dbReference>
<dbReference type="Gene3D" id="1.10.10.60">
    <property type="entry name" value="Homeodomain-like"/>
    <property type="match status" value="2"/>
</dbReference>
<evidence type="ECO:0000256" key="2">
    <source>
        <dbReference type="ARBA" id="ARBA00023125"/>
    </source>
</evidence>
<evidence type="ECO:0000313" key="7">
    <source>
        <dbReference type="EMBL" id="RAV20166.1"/>
    </source>
</evidence>
<evidence type="ECO:0000256" key="4">
    <source>
        <dbReference type="SAM" id="Coils"/>
    </source>
</evidence>
<keyword evidence="8" id="KW-1185">Reference proteome</keyword>
<evidence type="ECO:0000256" key="1">
    <source>
        <dbReference type="ARBA" id="ARBA00023015"/>
    </source>
</evidence>
<evidence type="ECO:0008006" key="9">
    <source>
        <dbReference type="Google" id="ProtNLM"/>
    </source>
</evidence>
<dbReference type="InterPro" id="IPR002491">
    <property type="entry name" value="ABC_transptr_periplasmic_BD"/>
</dbReference>
<dbReference type="InterPro" id="IPR009057">
    <property type="entry name" value="Homeodomain-like_sf"/>
</dbReference>
<protein>
    <recommendedName>
        <fullName evidence="9">HTH araC/xylS-type domain-containing protein</fullName>
    </recommendedName>
</protein>
<proteinExistence type="predicted"/>
<dbReference type="Gene3D" id="3.40.50.1980">
    <property type="entry name" value="Nitrogenase molybdenum iron protein domain"/>
    <property type="match status" value="2"/>
</dbReference>
<keyword evidence="3" id="KW-0804">Transcription</keyword>
<dbReference type="GO" id="GO:0043565">
    <property type="term" value="F:sequence-specific DNA binding"/>
    <property type="evidence" value="ECO:0007669"/>
    <property type="project" value="InterPro"/>
</dbReference>
<dbReference type="PROSITE" id="PS01124">
    <property type="entry name" value="HTH_ARAC_FAMILY_2"/>
    <property type="match status" value="1"/>
</dbReference>
<evidence type="ECO:0000256" key="3">
    <source>
        <dbReference type="ARBA" id="ARBA00023163"/>
    </source>
</evidence>
<dbReference type="SUPFAM" id="SSF46689">
    <property type="entry name" value="Homeodomain-like"/>
    <property type="match status" value="2"/>
</dbReference>
<dbReference type="Pfam" id="PF02311">
    <property type="entry name" value="AraC_binding"/>
    <property type="match status" value="1"/>
</dbReference>
<dbReference type="AlphaFoldDB" id="A0A329MLJ1"/>
<dbReference type="Pfam" id="PF01497">
    <property type="entry name" value="Peripla_BP_2"/>
    <property type="match status" value="1"/>
</dbReference>
<dbReference type="RefSeq" id="WP_113032063.1">
    <property type="nucleotide sequence ID" value="NZ_QMFB01000009.1"/>
</dbReference>
<reference evidence="7 8" key="1">
    <citation type="journal article" date="2009" name="Int. J. Syst. Evol. Microbiol.">
        <title>Paenibacillus contaminans sp. nov., isolated from a contaminated laboratory plate.</title>
        <authorList>
            <person name="Chou J.H."/>
            <person name="Lee J.H."/>
            <person name="Lin M.C."/>
            <person name="Chang P.S."/>
            <person name="Arun A.B."/>
            <person name="Young C.C."/>
            <person name="Chen W.M."/>
        </authorList>
    </citation>
    <scope>NUCLEOTIDE SEQUENCE [LARGE SCALE GENOMIC DNA]</scope>
    <source>
        <strain evidence="7 8">CKOBP-6</strain>
    </source>
</reference>
<dbReference type="PROSITE" id="PS50983">
    <property type="entry name" value="FE_B12_PBP"/>
    <property type="match status" value="1"/>
</dbReference>
<dbReference type="GO" id="GO:0003700">
    <property type="term" value="F:DNA-binding transcription factor activity"/>
    <property type="evidence" value="ECO:0007669"/>
    <property type="project" value="InterPro"/>
</dbReference>
<feature type="coiled-coil region" evidence="4">
    <location>
        <begin position="366"/>
        <end position="393"/>
    </location>
</feature>
<dbReference type="InterPro" id="IPR003313">
    <property type="entry name" value="AraC-bd"/>
</dbReference>
<dbReference type="InterPro" id="IPR018060">
    <property type="entry name" value="HTH_AraC"/>
</dbReference>
<comment type="caution">
    <text evidence="7">The sequence shown here is derived from an EMBL/GenBank/DDBJ whole genome shotgun (WGS) entry which is preliminary data.</text>
</comment>
<feature type="domain" description="Fe/B12 periplasmic-binding" evidence="6">
    <location>
        <begin position="230"/>
        <end position="527"/>
    </location>
</feature>
<dbReference type="PROSITE" id="PS00041">
    <property type="entry name" value="HTH_ARAC_FAMILY_1"/>
    <property type="match status" value="1"/>
</dbReference>
<dbReference type="SUPFAM" id="SSF53807">
    <property type="entry name" value="Helical backbone' metal receptor"/>
    <property type="match status" value="1"/>
</dbReference>
<gene>
    <name evidence="7" type="ORF">DQG23_17005</name>
</gene>
<dbReference type="SUPFAM" id="SSF51215">
    <property type="entry name" value="Regulatory protein AraC"/>
    <property type="match status" value="1"/>
</dbReference>
<dbReference type="InterPro" id="IPR037923">
    <property type="entry name" value="HTH-like"/>
</dbReference>
<keyword evidence="1" id="KW-0805">Transcription regulation</keyword>
<evidence type="ECO:0000259" key="6">
    <source>
        <dbReference type="PROSITE" id="PS50983"/>
    </source>
</evidence>
<feature type="domain" description="HTH araC/xylS-type" evidence="5">
    <location>
        <begin position="174"/>
        <end position="271"/>
    </location>
</feature>
<dbReference type="PANTHER" id="PTHR43280">
    <property type="entry name" value="ARAC-FAMILY TRANSCRIPTIONAL REGULATOR"/>
    <property type="match status" value="1"/>
</dbReference>
<keyword evidence="4" id="KW-0175">Coiled coil</keyword>
<dbReference type="InterPro" id="IPR018062">
    <property type="entry name" value="HTH_AraC-typ_CS"/>
</dbReference>
<dbReference type="PANTHER" id="PTHR43280:SF2">
    <property type="entry name" value="HTH-TYPE TRANSCRIPTIONAL REGULATOR EXSA"/>
    <property type="match status" value="1"/>
</dbReference>
<dbReference type="EMBL" id="QMFB01000009">
    <property type="protein sequence ID" value="RAV20166.1"/>
    <property type="molecule type" value="Genomic_DNA"/>
</dbReference>
<sequence>MLSCTVPQYPLMLLSSLHKRRFRSKHVLSRQPIPSNMLCVIIQGKGLLHLDHRAIPLQPNQIYFLQPSMNVDIILESSCIEYYVLMFSSVTVGKRLGNWTCSPGDEARMPLPPGRLQIRSVKPILNRIERMYRNRRSHPDQAQRLQLEFQSLLQAIADDVSEQDEPAAEHGGIDQTVAYMYKHFHEKVKLDTLSDIAGLTQTSYSRSFKKAKGVSPMEYLNQIRIDSSKQMLEQNYSVKEAAESVGIGNPFYFSRMFKRAIGISPAVYVQRRQLRVAVACSFRYEDNLRSLGIEPLAELNKGLYVELSPEEYDIEVGQQLQLLRQACPDLIIADCRHRQFYEQLKRIAPTVVLEFTANWRQNHRKIAELVGRESEAEQNLRKVEQKIQDARKRLSSIHPGETFSFMRLYSQKVRMQGLANHPMNTLLYAELGLKPGGSVPPDIQYREFDVHQVPPFDTDYLYICKLEELDGTAEFLTRMQQNACRDGIQAASNQHIRLVSNWIGKSWSPIGQFQIMDELLEGEVSQG</sequence>
<evidence type="ECO:0000313" key="8">
    <source>
        <dbReference type="Proteomes" id="UP000250369"/>
    </source>
</evidence>
<keyword evidence="2" id="KW-0238">DNA-binding</keyword>
<dbReference type="OrthoDB" id="9807321at2"/>
<name>A0A329MLJ1_9BACL</name>
<accession>A0A329MLJ1</accession>